<reference evidence="2 3" key="1">
    <citation type="submission" date="2018-10" db="EMBL/GenBank/DDBJ databases">
        <title>Genomic Encyclopedia of Type Strains, Phase IV (KMG-IV): sequencing the most valuable type-strain genomes for metagenomic binning, comparative biology and taxonomic classification.</title>
        <authorList>
            <person name="Goeker M."/>
        </authorList>
    </citation>
    <scope>NUCLEOTIDE SEQUENCE [LARGE SCALE GENOMIC DNA]</scope>
    <source>
        <strain evidence="2 3">DSM 22008</strain>
    </source>
</reference>
<name>A0A420WLL0_9PROT</name>
<dbReference type="AlphaFoldDB" id="A0A420WLL0"/>
<comment type="caution">
    <text evidence="2">The sequence shown here is derived from an EMBL/GenBank/DDBJ whole genome shotgun (WGS) entry which is preliminary data.</text>
</comment>
<evidence type="ECO:0000313" key="2">
    <source>
        <dbReference type="EMBL" id="RKQ71765.1"/>
    </source>
</evidence>
<organism evidence="2 3">
    <name type="scientific">Litorimonas taeanensis</name>
    <dbReference type="NCBI Taxonomy" id="568099"/>
    <lineage>
        <taxon>Bacteria</taxon>
        <taxon>Pseudomonadati</taxon>
        <taxon>Pseudomonadota</taxon>
        <taxon>Alphaproteobacteria</taxon>
        <taxon>Maricaulales</taxon>
        <taxon>Robiginitomaculaceae</taxon>
    </lineage>
</organism>
<proteinExistence type="predicted"/>
<feature type="signal peptide" evidence="1">
    <location>
        <begin position="1"/>
        <end position="27"/>
    </location>
</feature>
<sequence>MRQNLRKRSVILMGVMGALMMGQTASALSCAMPDLAQKMEEAKASDTVYHIFVGKFRTITHGINPPKPLDTYQDSYGAPHQGIPPHQAPQPPKIQRAFFEGFSLGPNRRYDVPLSGLPVDMEIGCAGPWCGSAPSSEQTHIAFVEARNGRPPLLRVSACPNWVFQTEPNDGKVRKLRQCYDKTCQSEGRPRHR</sequence>
<feature type="chain" id="PRO_5019094376" evidence="1">
    <location>
        <begin position="28"/>
        <end position="193"/>
    </location>
</feature>
<protein>
    <submittedName>
        <fullName evidence="2">Uncharacterized protein</fullName>
    </submittedName>
</protein>
<dbReference type="OrthoDB" id="8451541at2"/>
<evidence type="ECO:0000256" key="1">
    <source>
        <dbReference type="SAM" id="SignalP"/>
    </source>
</evidence>
<dbReference type="Proteomes" id="UP000282211">
    <property type="component" value="Unassembled WGS sequence"/>
</dbReference>
<dbReference type="EMBL" id="RBII01000001">
    <property type="protein sequence ID" value="RKQ71765.1"/>
    <property type="molecule type" value="Genomic_DNA"/>
</dbReference>
<evidence type="ECO:0000313" key="3">
    <source>
        <dbReference type="Proteomes" id="UP000282211"/>
    </source>
</evidence>
<gene>
    <name evidence="2" type="ORF">DES40_1095</name>
</gene>
<dbReference type="PROSITE" id="PS51257">
    <property type="entry name" value="PROKAR_LIPOPROTEIN"/>
    <property type="match status" value="1"/>
</dbReference>
<keyword evidence="1" id="KW-0732">Signal</keyword>
<dbReference type="RefSeq" id="WP_121099506.1">
    <property type="nucleotide sequence ID" value="NZ_RBII01000001.1"/>
</dbReference>
<accession>A0A420WLL0</accession>
<dbReference type="InParanoid" id="A0A420WLL0"/>
<keyword evidence="3" id="KW-1185">Reference proteome</keyword>